<name>A0A382CT60_9ZZZZ</name>
<gene>
    <name evidence="4" type="ORF">METZ01_LOCUS182190</name>
</gene>
<dbReference type="SUPFAM" id="SSF51735">
    <property type="entry name" value="NAD(P)-binding Rossmann-fold domains"/>
    <property type="match status" value="1"/>
</dbReference>
<dbReference type="Gene3D" id="3.40.50.720">
    <property type="entry name" value="NAD(P)-binding Rossmann-like Domain"/>
    <property type="match status" value="1"/>
</dbReference>
<dbReference type="Gene3D" id="3.30.70.1450">
    <property type="entry name" value="Regulator of K+ conductance, C-terminal domain"/>
    <property type="match status" value="1"/>
</dbReference>
<evidence type="ECO:0000256" key="1">
    <source>
        <dbReference type="ARBA" id="ARBA00022538"/>
    </source>
</evidence>
<reference evidence="4" key="1">
    <citation type="submission" date="2018-05" db="EMBL/GenBank/DDBJ databases">
        <authorList>
            <person name="Lanie J.A."/>
            <person name="Ng W.-L."/>
            <person name="Kazmierczak K.M."/>
            <person name="Andrzejewski T.M."/>
            <person name="Davidsen T.M."/>
            <person name="Wayne K.J."/>
            <person name="Tettelin H."/>
            <person name="Glass J.I."/>
            <person name="Rusch D."/>
            <person name="Podicherti R."/>
            <person name="Tsui H.-C.T."/>
            <person name="Winkler M.E."/>
        </authorList>
    </citation>
    <scope>NUCLEOTIDE SEQUENCE</scope>
</reference>
<dbReference type="PANTHER" id="PTHR43833">
    <property type="entry name" value="POTASSIUM CHANNEL PROTEIN 2-RELATED-RELATED"/>
    <property type="match status" value="1"/>
</dbReference>
<dbReference type="InterPro" id="IPR003148">
    <property type="entry name" value="RCK_N"/>
</dbReference>
<dbReference type="AlphaFoldDB" id="A0A382CT60"/>
<dbReference type="GO" id="GO:0005886">
    <property type="term" value="C:plasma membrane"/>
    <property type="evidence" value="ECO:0007669"/>
    <property type="project" value="InterPro"/>
</dbReference>
<dbReference type="InterPro" id="IPR036291">
    <property type="entry name" value="NAD(P)-bd_dom_sf"/>
</dbReference>
<feature type="domain" description="RCK N-terminal" evidence="3">
    <location>
        <begin position="2"/>
        <end position="118"/>
    </location>
</feature>
<keyword evidence="2" id="KW-0630">Potassium</keyword>
<evidence type="ECO:0000259" key="3">
    <source>
        <dbReference type="PROSITE" id="PS51201"/>
    </source>
</evidence>
<dbReference type="EMBL" id="UINC01036016">
    <property type="protein sequence ID" value="SVB29336.1"/>
    <property type="molecule type" value="Genomic_DNA"/>
</dbReference>
<dbReference type="PANTHER" id="PTHR43833:SF7">
    <property type="entry name" value="KTR SYSTEM POTASSIUM UPTAKE PROTEIN C"/>
    <property type="match status" value="1"/>
</dbReference>
<evidence type="ECO:0000256" key="2">
    <source>
        <dbReference type="ARBA" id="ARBA00022958"/>
    </source>
</evidence>
<accession>A0A382CT60</accession>
<keyword evidence="1" id="KW-0406">Ion transport</keyword>
<dbReference type="PROSITE" id="PS51201">
    <property type="entry name" value="RCK_N"/>
    <property type="match status" value="1"/>
</dbReference>
<dbReference type="GO" id="GO:0015079">
    <property type="term" value="F:potassium ion transmembrane transporter activity"/>
    <property type="evidence" value="ECO:0007669"/>
    <property type="project" value="InterPro"/>
</dbReference>
<keyword evidence="1" id="KW-0633">Potassium transport</keyword>
<evidence type="ECO:0000313" key="4">
    <source>
        <dbReference type="EMBL" id="SVB29336.1"/>
    </source>
</evidence>
<dbReference type="Pfam" id="PF02254">
    <property type="entry name" value="TrkA_N"/>
    <property type="match status" value="1"/>
</dbReference>
<dbReference type="InterPro" id="IPR050721">
    <property type="entry name" value="Trk_Ktr_HKT_K-transport"/>
</dbReference>
<protein>
    <recommendedName>
        <fullName evidence="3">RCK N-terminal domain-containing protein</fullName>
    </recommendedName>
</protein>
<keyword evidence="1" id="KW-0813">Transport</keyword>
<proteinExistence type="predicted"/>
<dbReference type="SUPFAM" id="SSF116726">
    <property type="entry name" value="TrkA C-terminal domain-like"/>
    <property type="match status" value="1"/>
</dbReference>
<feature type="non-terminal residue" evidence="4">
    <location>
        <position position="191"/>
    </location>
</feature>
<dbReference type="InterPro" id="IPR036721">
    <property type="entry name" value="RCK_C_sf"/>
</dbReference>
<organism evidence="4">
    <name type="scientific">marine metagenome</name>
    <dbReference type="NCBI Taxonomy" id="408172"/>
    <lineage>
        <taxon>unclassified sequences</taxon>
        <taxon>metagenomes</taxon>
        <taxon>ecological metagenomes</taxon>
    </lineage>
</organism>
<dbReference type="InterPro" id="IPR006036">
    <property type="entry name" value="K_uptake_TrkA"/>
</dbReference>
<dbReference type="PRINTS" id="PR00335">
    <property type="entry name" value="KUPTAKETRKA"/>
</dbReference>
<sequence>MKKQVVIVGLGRFGISMARELYQAGHDVLALDLNETKVQDALGEVTYAVRGDASSEALLKELGVQNFDVAVVAIGTDIQASILVTVLLKSMNIPFIIARSTNQLHGDTLDRIGADRVIYPEQETGRRLAHVEFDPGVMDYMDITTNYGITKIRPPDHLVKKTLQEAGLSGPRDKYGIAVLAIRRGRECVLI</sequence>